<feature type="region of interest" description="Disordered" evidence="1">
    <location>
        <begin position="44"/>
        <end position="69"/>
    </location>
</feature>
<dbReference type="Proteomes" id="UP000009352">
    <property type="component" value="Unassembled WGS sequence"/>
</dbReference>
<dbReference type="AlphaFoldDB" id="A0AB33XSP6"/>
<comment type="caution">
    <text evidence="2">The sequence shown here is derived from an EMBL/GenBank/DDBJ whole genome shotgun (WGS) entry which is preliminary data.</text>
</comment>
<dbReference type="EMBL" id="AMQX01000012">
    <property type="protein sequence ID" value="EKS49731.1"/>
    <property type="molecule type" value="Genomic_DNA"/>
</dbReference>
<reference evidence="2 3" key="1">
    <citation type="journal article" date="2013" name="Genome Announc.">
        <title>Draft Genome Sequence of Staphylococcus simulans UMC-CNS-990, Isolated from a Case of Chronic Bovine Mastitis.</title>
        <authorList>
            <person name="Calcutt M.J."/>
            <person name="Foecking M.F."/>
            <person name="Hsieh H.Y."/>
            <person name="Perry J."/>
            <person name="Stewart G.C."/>
            <person name="Middleton J.R."/>
        </authorList>
    </citation>
    <scope>NUCLEOTIDE SEQUENCE [LARGE SCALE GENOMIC DNA]</scope>
    <source>
        <strain evidence="2 3">LRHMDP3</strain>
    </source>
</reference>
<dbReference type="RefSeq" id="WP_005717874.1">
    <property type="nucleotide sequence ID" value="NZ_AMQX01000012.1"/>
</dbReference>
<evidence type="ECO:0000313" key="3">
    <source>
        <dbReference type="Proteomes" id="UP000009352"/>
    </source>
</evidence>
<gene>
    <name evidence="2" type="ORF">LRHMDP3_2145</name>
</gene>
<proteinExistence type="predicted"/>
<name>A0AB33XSP6_LACRH</name>
<evidence type="ECO:0000313" key="2">
    <source>
        <dbReference type="EMBL" id="EKS49731.1"/>
    </source>
</evidence>
<sequence length="108" mass="11888">MTISLNYDYFPSFDDIGAFKFASTHHAGGFEGNVDLTDITDNAFNDSATTESGRQPANSIRNPLNNTDQQANDTRLKDIKTGDIVKVSFDTNRRANGIVMSSWVHGKT</sequence>
<accession>A0AB33XSP6</accession>
<organism evidence="2 3">
    <name type="scientific">Lacticaseibacillus rhamnosus LRHMDP3</name>
    <dbReference type="NCBI Taxonomy" id="1203259"/>
    <lineage>
        <taxon>Bacteria</taxon>
        <taxon>Bacillati</taxon>
        <taxon>Bacillota</taxon>
        <taxon>Bacilli</taxon>
        <taxon>Lactobacillales</taxon>
        <taxon>Lactobacillaceae</taxon>
        <taxon>Lacticaseibacillus</taxon>
    </lineage>
</organism>
<evidence type="ECO:0000256" key="1">
    <source>
        <dbReference type="SAM" id="MobiDB-lite"/>
    </source>
</evidence>
<protein>
    <submittedName>
        <fullName evidence="2">Phage lysin</fullName>
    </submittedName>
</protein>